<dbReference type="AlphaFoldDB" id="A0AA85JZ16"/>
<reference evidence="3" key="1">
    <citation type="submission" date="2022-06" db="EMBL/GenBank/DDBJ databases">
        <authorList>
            <person name="Berger JAMES D."/>
            <person name="Berger JAMES D."/>
        </authorList>
    </citation>
    <scope>NUCLEOTIDE SEQUENCE [LARGE SCALE GENOMIC DNA]</scope>
</reference>
<feature type="compositionally biased region" description="Basic and acidic residues" evidence="2">
    <location>
        <begin position="606"/>
        <end position="615"/>
    </location>
</feature>
<dbReference type="WBParaSite" id="TREG1_50660.1">
    <property type="protein sequence ID" value="TREG1_50660.1"/>
    <property type="gene ID" value="TREG1_50660"/>
</dbReference>
<name>A0AA85JZ16_TRIRE</name>
<keyword evidence="1" id="KW-0175">Coiled coil</keyword>
<feature type="coiled-coil region" evidence="1">
    <location>
        <begin position="451"/>
        <end position="485"/>
    </location>
</feature>
<reference evidence="4" key="2">
    <citation type="submission" date="2023-11" db="UniProtKB">
        <authorList>
            <consortium name="WormBaseParasite"/>
        </authorList>
    </citation>
    <scope>IDENTIFICATION</scope>
</reference>
<feature type="coiled-coil region" evidence="1">
    <location>
        <begin position="44"/>
        <end position="78"/>
    </location>
</feature>
<feature type="coiled-coil region" evidence="1">
    <location>
        <begin position="697"/>
        <end position="745"/>
    </location>
</feature>
<evidence type="ECO:0000256" key="2">
    <source>
        <dbReference type="SAM" id="MobiDB-lite"/>
    </source>
</evidence>
<proteinExistence type="predicted"/>
<organism evidence="3 4">
    <name type="scientific">Trichobilharzia regenti</name>
    <name type="common">Nasal bird schistosome</name>
    <dbReference type="NCBI Taxonomy" id="157069"/>
    <lineage>
        <taxon>Eukaryota</taxon>
        <taxon>Metazoa</taxon>
        <taxon>Spiralia</taxon>
        <taxon>Lophotrochozoa</taxon>
        <taxon>Platyhelminthes</taxon>
        <taxon>Trematoda</taxon>
        <taxon>Digenea</taxon>
        <taxon>Strigeidida</taxon>
        <taxon>Schistosomatoidea</taxon>
        <taxon>Schistosomatidae</taxon>
        <taxon>Trichobilharzia</taxon>
    </lineage>
</organism>
<feature type="region of interest" description="Disordered" evidence="2">
    <location>
        <begin position="606"/>
        <end position="634"/>
    </location>
</feature>
<feature type="region of interest" description="Disordered" evidence="2">
    <location>
        <begin position="893"/>
        <end position="925"/>
    </location>
</feature>
<dbReference type="Proteomes" id="UP000050795">
    <property type="component" value="Unassembled WGS sequence"/>
</dbReference>
<accession>A0AA85JZ16</accession>
<feature type="coiled-coil region" evidence="1">
    <location>
        <begin position="203"/>
        <end position="366"/>
    </location>
</feature>
<evidence type="ECO:0000256" key="1">
    <source>
        <dbReference type="SAM" id="Coils"/>
    </source>
</evidence>
<keyword evidence="3" id="KW-1185">Reference proteome</keyword>
<evidence type="ECO:0000313" key="4">
    <source>
        <dbReference type="WBParaSite" id="TREG1_50660.1"/>
    </source>
</evidence>
<feature type="compositionally biased region" description="Basic and acidic residues" evidence="2">
    <location>
        <begin position="914"/>
        <end position="925"/>
    </location>
</feature>
<evidence type="ECO:0000313" key="3">
    <source>
        <dbReference type="Proteomes" id="UP000050795"/>
    </source>
</evidence>
<feature type="region of interest" description="Disordered" evidence="2">
    <location>
        <begin position="811"/>
        <end position="833"/>
    </location>
</feature>
<sequence>MTDYEDKYRYSSPLNFQSIEVAQDYSLSNKNIQNKTSYEPIKSSNEYKASHENLQVQLNDAKSQVERFRTEFLRLSKERIDEQCELGKVVELLHNQLETVSLERDQVITKTNMESKQTGKQFEHLKNCVNQLLETNTEQEKLMSEMNERLDASNKELARYKSALERINSTFRRFDSTNELSDITDYKRTDFAESSYCRLDKILKILEEKEHLQNIEIEKLKTKIEVLQSQHEAEICRIEEKHQSSLRRQCDQLQEELNKTVVRAENATMEAKTLSVEVTNARSNYEREIAEKRERIQELEKELMDFKSKQNDLDLNSRKALETVLDSTQKELIKMKCERDSATSQLSTLNAKLEAAESYITDLDNRINKQSTVDQTIRNQLDESNKLNRHLQSTMKSIELSIQRLQYLIVNDLNLCTDWNCGKVIKEDQINEFIDSVIKVISELHMKSFMNKENKSQTKRLRRQVEELNEELDKFKSTFKNNQRSLSEYKKALAAKVNEFESIISERDYYLQIINEQTEELSTTKAEYLRQIKEVTTEQIKSLKTQSLSHCKCSLSKLRKGTSNERCITCCKLVKKPASTGSLLSDQRLAAVEYEKQASESAIEEMKKQLNESKSKYGKSTTKPESYDYASGDRSDEKLNTFKEKLNGLKKANILLQATKVDLDMVQNAIPKQRIIDYTDNAIHTNASNSTSHSSTINKLEQRLAHLEMNMHKASEEKQSLRNKNEQLTDLLRRMTEQNQRLTKELDFRVLESATSFRSQNYPFQRTVDNSYENSRNTQYYSPEQAKVNNDENIWNEEKFKDDYKSIRKLKEDDDDDHGDKRVKKLYDSGDSANSVNHGLETASTVQSNRMMKSFYCTPEHNTQGYKSDTGRTFSPVSDSAILLTSKSNISSSELNLNKSTQRRNDMDYLQTSKENKYPKEDRDFKLSSKISDKLTSSITVTTDPRITTSNYRQFLNFDYQNTKDNLLKDDIQYTPQMNMTNSELKFTNKESTNHDSNGSGGSNNNRNMKWECQQYEQPLKKLSKDKTNIYPANTLKEIKNSETNDNQLYRI</sequence>
<feature type="region of interest" description="Disordered" evidence="2">
    <location>
        <begin position="988"/>
        <end position="1008"/>
    </location>
</feature>
<protein>
    <submittedName>
        <fullName evidence="4">Uncharacterized protein</fullName>
    </submittedName>
</protein>
<feature type="coiled-coil region" evidence="1">
    <location>
        <begin position="129"/>
        <end position="170"/>
    </location>
</feature>